<evidence type="ECO:0000313" key="3">
    <source>
        <dbReference type="Proteomes" id="UP000001449"/>
    </source>
</evidence>
<dbReference type="HOGENOM" id="CLU_851166_0_0_1"/>
<dbReference type="Proteomes" id="UP000001449">
    <property type="component" value="Chromosome 1"/>
</dbReference>
<dbReference type="eggNOG" id="ENOG502S3FA">
    <property type="taxonomic scope" value="Eukaryota"/>
</dbReference>
<proteinExistence type="predicted"/>
<dbReference type="SUPFAM" id="SSF82199">
    <property type="entry name" value="SET domain"/>
    <property type="match status" value="1"/>
</dbReference>
<dbReference type="EMBL" id="CM000638">
    <property type="protein sequence ID" value="EED96703.1"/>
    <property type="molecule type" value="Genomic_DNA"/>
</dbReference>
<dbReference type="InterPro" id="IPR001214">
    <property type="entry name" value="SET_dom"/>
</dbReference>
<evidence type="ECO:0000259" key="1">
    <source>
        <dbReference type="PROSITE" id="PS50280"/>
    </source>
</evidence>
<dbReference type="PANTHER" id="PTHR13271">
    <property type="entry name" value="UNCHARACTERIZED PUTATIVE METHYLTRANSFERASE"/>
    <property type="match status" value="1"/>
</dbReference>
<evidence type="ECO:0000313" key="2">
    <source>
        <dbReference type="EMBL" id="EED96703.1"/>
    </source>
</evidence>
<organism evidence="2 3">
    <name type="scientific">Thalassiosira pseudonana</name>
    <name type="common">Marine diatom</name>
    <name type="synonym">Cyclotella nana</name>
    <dbReference type="NCBI Taxonomy" id="35128"/>
    <lineage>
        <taxon>Eukaryota</taxon>
        <taxon>Sar</taxon>
        <taxon>Stramenopiles</taxon>
        <taxon>Ochrophyta</taxon>
        <taxon>Bacillariophyta</taxon>
        <taxon>Coscinodiscophyceae</taxon>
        <taxon>Thalassiosirophycidae</taxon>
        <taxon>Thalassiosirales</taxon>
        <taxon>Thalassiosiraceae</taxon>
        <taxon>Thalassiosira</taxon>
    </lineage>
</organism>
<gene>
    <name evidence="2" type="ORF">THAPSDRAFT_1951</name>
</gene>
<accession>B8BSD9</accession>
<dbReference type="InterPro" id="IPR050600">
    <property type="entry name" value="SETD3_SETD6_MTase"/>
</dbReference>
<dbReference type="PROSITE" id="PS50280">
    <property type="entry name" value="SET"/>
    <property type="match status" value="1"/>
</dbReference>
<keyword evidence="3" id="KW-1185">Reference proteome</keyword>
<dbReference type="InterPro" id="IPR046341">
    <property type="entry name" value="SET_dom_sf"/>
</dbReference>
<dbReference type="GeneID" id="7452557"/>
<dbReference type="Gene3D" id="3.90.1410.10">
    <property type="entry name" value="set domain protein methyltransferase, domain 1"/>
    <property type="match status" value="1"/>
</dbReference>
<reference evidence="2 3" key="1">
    <citation type="journal article" date="2004" name="Science">
        <title>The genome of the diatom Thalassiosira pseudonana: ecology, evolution, and metabolism.</title>
        <authorList>
            <person name="Armbrust E.V."/>
            <person name="Berges J.A."/>
            <person name="Bowler C."/>
            <person name="Green B.R."/>
            <person name="Martinez D."/>
            <person name="Putnam N.H."/>
            <person name="Zhou S."/>
            <person name="Allen A.E."/>
            <person name="Apt K.E."/>
            <person name="Bechner M."/>
            <person name="Brzezinski M.A."/>
            <person name="Chaal B.K."/>
            <person name="Chiovitti A."/>
            <person name="Davis A.K."/>
            <person name="Demarest M.S."/>
            <person name="Detter J.C."/>
            <person name="Glavina T."/>
            <person name="Goodstein D."/>
            <person name="Hadi M.Z."/>
            <person name="Hellsten U."/>
            <person name="Hildebrand M."/>
            <person name="Jenkins B.D."/>
            <person name="Jurka J."/>
            <person name="Kapitonov V.V."/>
            <person name="Kroger N."/>
            <person name="Lau W.W."/>
            <person name="Lane T.W."/>
            <person name="Larimer F.W."/>
            <person name="Lippmeier J.C."/>
            <person name="Lucas S."/>
            <person name="Medina M."/>
            <person name="Montsant A."/>
            <person name="Obornik M."/>
            <person name="Parker M.S."/>
            <person name="Palenik B."/>
            <person name="Pazour G.J."/>
            <person name="Richardson P.M."/>
            <person name="Rynearson T.A."/>
            <person name="Saito M.A."/>
            <person name="Schwartz D.C."/>
            <person name="Thamatrakoln K."/>
            <person name="Valentin K."/>
            <person name="Vardi A."/>
            <person name="Wilkerson F.P."/>
            <person name="Rokhsar D.S."/>
        </authorList>
    </citation>
    <scope>NUCLEOTIDE SEQUENCE [LARGE SCALE GENOMIC DNA]</scope>
    <source>
        <strain evidence="2 3">CCMP1335</strain>
    </source>
</reference>
<dbReference type="CDD" id="cd10527">
    <property type="entry name" value="SET_LSMT"/>
    <property type="match status" value="1"/>
</dbReference>
<protein>
    <recommendedName>
        <fullName evidence="1">SET domain-containing protein</fullName>
    </recommendedName>
</protein>
<dbReference type="RefSeq" id="XP_002287062.1">
    <property type="nucleotide sequence ID" value="XM_002287026.1"/>
</dbReference>
<reference evidence="2 3" key="2">
    <citation type="journal article" date="2008" name="Nature">
        <title>The Phaeodactylum genome reveals the evolutionary history of diatom genomes.</title>
        <authorList>
            <person name="Bowler C."/>
            <person name="Allen A.E."/>
            <person name="Badger J.H."/>
            <person name="Grimwood J."/>
            <person name="Jabbari K."/>
            <person name="Kuo A."/>
            <person name="Maheswari U."/>
            <person name="Martens C."/>
            <person name="Maumus F."/>
            <person name="Otillar R.P."/>
            <person name="Rayko E."/>
            <person name="Salamov A."/>
            <person name="Vandepoele K."/>
            <person name="Beszteri B."/>
            <person name="Gruber A."/>
            <person name="Heijde M."/>
            <person name="Katinka M."/>
            <person name="Mock T."/>
            <person name="Valentin K."/>
            <person name="Verret F."/>
            <person name="Berges J.A."/>
            <person name="Brownlee C."/>
            <person name="Cadoret J.P."/>
            <person name="Chiovitti A."/>
            <person name="Choi C.J."/>
            <person name="Coesel S."/>
            <person name="De Martino A."/>
            <person name="Detter J.C."/>
            <person name="Durkin C."/>
            <person name="Falciatore A."/>
            <person name="Fournet J."/>
            <person name="Haruta M."/>
            <person name="Huysman M.J."/>
            <person name="Jenkins B.D."/>
            <person name="Jiroutova K."/>
            <person name="Jorgensen R.E."/>
            <person name="Joubert Y."/>
            <person name="Kaplan A."/>
            <person name="Kroger N."/>
            <person name="Kroth P.G."/>
            <person name="La Roche J."/>
            <person name="Lindquist E."/>
            <person name="Lommer M."/>
            <person name="Martin-Jezequel V."/>
            <person name="Lopez P.J."/>
            <person name="Lucas S."/>
            <person name="Mangogna M."/>
            <person name="McGinnis K."/>
            <person name="Medlin L.K."/>
            <person name="Montsant A."/>
            <person name="Oudot-Le Secq M.P."/>
            <person name="Napoli C."/>
            <person name="Obornik M."/>
            <person name="Parker M.S."/>
            <person name="Petit J.L."/>
            <person name="Porcel B.M."/>
            <person name="Poulsen N."/>
            <person name="Robison M."/>
            <person name="Rychlewski L."/>
            <person name="Rynearson T.A."/>
            <person name="Schmutz J."/>
            <person name="Shapiro H."/>
            <person name="Siaut M."/>
            <person name="Stanley M."/>
            <person name="Sussman M.R."/>
            <person name="Taylor A.R."/>
            <person name="Vardi A."/>
            <person name="von Dassow P."/>
            <person name="Vyverman W."/>
            <person name="Willis A."/>
            <person name="Wyrwicz L.S."/>
            <person name="Rokhsar D.S."/>
            <person name="Weissenbach J."/>
            <person name="Armbrust E.V."/>
            <person name="Green B.R."/>
            <person name="Van de Peer Y."/>
            <person name="Grigoriev I.V."/>
        </authorList>
    </citation>
    <scope>NUCLEOTIDE SEQUENCE [LARGE SCALE GENOMIC DNA]</scope>
    <source>
        <strain evidence="2 3">CCMP1335</strain>
    </source>
</reference>
<dbReference type="KEGG" id="tps:THAPSDRAFT_1951"/>
<feature type="domain" description="SET" evidence="1">
    <location>
        <begin position="1"/>
        <end position="259"/>
    </location>
</feature>
<dbReference type="AlphaFoldDB" id="B8BSD9"/>
<sequence>MQKDELIFRVPRECCVTFDDAFNDPVCGEAFRMIQQKRVPSWGMLVIAGWVAKEYLLANVYSEKIRSAGIKNAEQIDTTVASKIKHWPYYKTLPWKRGSLNQDHILFWSDEEVERLLKGSLASTDAQLIRSTVKNAVQLLNDFAVGPLVREERENQGLPILDNDDYDDDNASDGTLVDLKEAVNGAFVIALSRSFAEEVECDNEDGTTTIEVENALLPLLDVLQHSNNPNTILESYPDYILLKARRDIKPGEELFHQYQDENDQVIPPYKFFTRYGFVPGLNETVEDMLERKDPLFFG</sequence>
<dbReference type="Pfam" id="PF00856">
    <property type="entry name" value="SET"/>
    <property type="match status" value="1"/>
</dbReference>
<dbReference type="PANTHER" id="PTHR13271:SF151">
    <property type="entry name" value="SET DOMAIN-CONTAINING PROTEIN 4"/>
    <property type="match status" value="1"/>
</dbReference>
<name>B8BSD9_THAPS</name>
<dbReference type="PaxDb" id="35128-Thaps1951"/>
<dbReference type="InParanoid" id="B8BSD9"/>